<evidence type="ECO:0000313" key="2">
    <source>
        <dbReference type="Proteomes" id="UP001302806"/>
    </source>
</evidence>
<sequence length="98" mass="11500">MNAFWVVSNKQKTGITINRDSFKKNTPITYSKTKNEIILTIENNADFNHNTKMTLFSKSKWQVFIDDRKLNPDENKLENTKTFILPISNKQHIISLKQ</sequence>
<accession>A0ABY9XVS4</accession>
<proteinExistence type="predicted"/>
<organism evidence="1 2">
    <name type="scientific">Thalassobellus suaedae</name>
    <dbReference type="NCBI Taxonomy" id="3074124"/>
    <lineage>
        <taxon>Bacteria</taxon>
        <taxon>Pseudomonadati</taxon>
        <taxon>Bacteroidota</taxon>
        <taxon>Flavobacteriia</taxon>
        <taxon>Flavobacteriales</taxon>
        <taxon>Flavobacteriaceae</taxon>
        <taxon>Thalassobellus</taxon>
    </lineage>
</organism>
<name>A0ABY9XVS4_9FLAO</name>
<evidence type="ECO:0000313" key="1">
    <source>
        <dbReference type="EMBL" id="WNH09848.1"/>
    </source>
</evidence>
<reference evidence="1 2" key="1">
    <citation type="submission" date="2023-09" db="EMBL/GenBank/DDBJ databases">
        <title>Thalassobella suaedae gen. nov., sp. nov., a marine bacterium of the family Flavobacteriaceae isolated from a halophyte Suaeda japonica.</title>
        <authorList>
            <person name="Lee S.Y."/>
            <person name="Hwang C.Y."/>
        </authorList>
    </citation>
    <scope>NUCLEOTIDE SEQUENCE [LARGE SCALE GENOMIC DNA]</scope>
    <source>
        <strain evidence="1 2">HL-DH14</strain>
    </source>
</reference>
<protein>
    <submittedName>
        <fullName evidence="1">Uncharacterized protein</fullName>
    </submittedName>
</protein>
<dbReference type="Proteomes" id="UP001302806">
    <property type="component" value="Chromosome"/>
</dbReference>
<gene>
    <name evidence="1" type="ORF">RHP51_03840</name>
</gene>
<dbReference type="RefSeq" id="WP_415866215.1">
    <property type="nucleotide sequence ID" value="NZ_CP134537.1"/>
</dbReference>
<dbReference type="EMBL" id="CP134537">
    <property type="protein sequence ID" value="WNH09848.1"/>
    <property type="molecule type" value="Genomic_DNA"/>
</dbReference>